<keyword evidence="1" id="KW-0547">Nucleotide-binding</keyword>
<organism evidence="1 2">
    <name type="scientific">Fukomys damarensis</name>
    <name type="common">Damaraland mole rat</name>
    <name type="synonym">Cryptomys damarensis</name>
    <dbReference type="NCBI Taxonomy" id="885580"/>
    <lineage>
        <taxon>Eukaryota</taxon>
        <taxon>Metazoa</taxon>
        <taxon>Chordata</taxon>
        <taxon>Craniata</taxon>
        <taxon>Vertebrata</taxon>
        <taxon>Euteleostomi</taxon>
        <taxon>Mammalia</taxon>
        <taxon>Eutheria</taxon>
        <taxon>Euarchontoglires</taxon>
        <taxon>Glires</taxon>
        <taxon>Rodentia</taxon>
        <taxon>Hystricomorpha</taxon>
        <taxon>Bathyergidae</taxon>
        <taxon>Fukomys</taxon>
    </lineage>
</organism>
<gene>
    <name evidence="1" type="ORF">H920_12518</name>
</gene>
<dbReference type="AlphaFoldDB" id="A0A091D756"/>
<dbReference type="PANTHER" id="PTHR18934">
    <property type="entry name" value="ATP-DEPENDENT RNA HELICASE"/>
    <property type="match status" value="1"/>
</dbReference>
<keyword evidence="1" id="KW-0347">Helicase</keyword>
<keyword evidence="2" id="KW-1185">Reference proteome</keyword>
<keyword evidence="1" id="KW-0067">ATP-binding</keyword>
<dbReference type="PANTHER" id="PTHR18934:SF85">
    <property type="entry name" value="ATP-DEPENDENT RNA HELICASE DHX8"/>
    <property type="match status" value="1"/>
</dbReference>
<accession>A0A091D756</accession>
<evidence type="ECO:0000313" key="2">
    <source>
        <dbReference type="Proteomes" id="UP000028990"/>
    </source>
</evidence>
<dbReference type="EMBL" id="KN123244">
    <property type="protein sequence ID" value="KFO26090.1"/>
    <property type="molecule type" value="Genomic_DNA"/>
</dbReference>
<dbReference type="GO" id="GO:0000390">
    <property type="term" value="P:spliceosomal complex disassembly"/>
    <property type="evidence" value="ECO:0007669"/>
    <property type="project" value="TreeGrafter"/>
</dbReference>
<dbReference type="GO" id="GO:0003724">
    <property type="term" value="F:RNA helicase activity"/>
    <property type="evidence" value="ECO:0007669"/>
    <property type="project" value="TreeGrafter"/>
</dbReference>
<evidence type="ECO:0000313" key="1">
    <source>
        <dbReference type="EMBL" id="KFO26090.1"/>
    </source>
</evidence>
<keyword evidence="1" id="KW-0378">Hydrolase</keyword>
<dbReference type="Proteomes" id="UP000028990">
    <property type="component" value="Unassembled WGS sequence"/>
</dbReference>
<dbReference type="GO" id="GO:0071013">
    <property type="term" value="C:catalytic step 2 spliceosome"/>
    <property type="evidence" value="ECO:0007669"/>
    <property type="project" value="TreeGrafter"/>
</dbReference>
<name>A0A091D756_FUKDA</name>
<proteinExistence type="predicted"/>
<dbReference type="GO" id="GO:0003723">
    <property type="term" value="F:RNA binding"/>
    <property type="evidence" value="ECO:0007669"/>
    <property type="project" value="TreeGrafter"/>
</dbReference>
<dbReference type="Gene3D" id="3.40.50.300">
    <property type="entry name" value="P-loop containing nucleotide triphosphate hydrolases"/>
    <property type="match status" value="1"/>
</dbReference>
<protein>
    <submittedName>
        <fullName evidence="1">ATP-dependent RNA helicase DHX8</fullName>
    </submittedName>
</protein>
<dbReference type="InterPro" id="IPR027417">
    <property type="entry name" value="P-loop_NTPase"/>
</dbReference>
<dbReference type="SUPFAM" id="SSF52540">
    <property type="entry name" value="P-loop containing nucleoside triphosphate hydrolases"/>
    <property type="match status" value="1"/>
</dbReference>
<sequence length="212" mass="24041">MLKNLYCSVSQAAIMQSMLAKELQELPQAQQWEADMHPFPFGLNRHCVDPPPDAEGRQIAANMQGIRGCIPVLSKSRSPQSRCVVAMSMAKWVSEDFSCYLVQEVGYAIRFEGCTSPETNMKYMMDSMLLRECLIDCYLTEFTIIMLGEARKGMVQANVLFGLLRKTVRIHGDMKLIVTLATLDAMKHSHFFSEAPIFTIPECYKPKEILYP</sequence>
<reference evidence="1 2" key="1">
    <citation type="submission" date="2013-11" db="EMBL/GenBank/DDBJ databases">
        <title>The Damaraland mole rat (Fukomys damarensis) genome and evolution of African mole rats.</title>
        <authorList>
            <person name="Gladyshev V.N."/>
            <person name="Fang X."/>
        </authorList>
    </citation>
    <scope>NUCLEOTIDE SEQUENCE [LARGE SCALE GENOMIC DNA]</scope>
    <source>
        <tissue evidence="1">Liver</tissue>
    </source>
</reference>